<organism evidence="2 3">
    <name type="scientific">Cylindrotheca closterium</name>
    <dbReference type="NCBI Taxonomy" id="2856"/>
    <lineage>
        <taxon>Eukaryota</taxon>
        <taxon>Sar</taxon>
        <taxon>Stramenopiles</taxon>
        <taxon>Ochrophyta</taxon>
        <taxon>Bacillariophyta</taxon>
        <taxon>Bacillariophyceae</taxon>
        <taxon>Bacillariophycidae</taxon>
        <taxon>Bacillariales</taxon>
        <taxon>Bacillariaceae</taxon>
        <taxon>Cylindrotheca</taxon>
    </lineage>
</organism>
<reference evidence="2" key="1">
    <citation type="submission" date="2023-08" db="EMBL/GenBank/DDBJ databases">
        <authorList>
            <person name="Audoor S."/>
            <person name="Bilcke G."/>
        </authorList>
    </citation>
    <scope>NUCLEOTIDE SEQUENCE</scope>
</reference>
<protein>
    <recommendedName>
        <fullName evidence="4">Glutaminase</fullName>
    </recommendedName>
</protein>
<gene>
    <name evidence="2" type="ORF">CYCCA115_LOCUS1149</name>
</gene>
<keyword evidence="3" id="KW-1185">Reference proteome</keyword>
<comment type="caution">
    <text evidence="2">The sequence shown here is derived from an EMBL/GenBank/DDBJ whole genome shotgun (WGS) entry which is preliminary data.</text>
</comment>
<dbReference type="EMBL" id="CAKOGP040000002">
    <property type="protein sequence ID" value="CAJ1925499.1"/>
    <property type="molecule type" value="Genomic_DNA"/>
</dbReference>
<dbReference type="Gene3D" id="1.25.40.20">
    <property type="entry name" value="Ankyrin repeat-containing domain"/>
    <property type="match status" value="1"/>
</dbReference>
<evidence type="ECO:0000313" key="3">
    <source>
        <dbReference type="Proteomes" id="UP001295423"/>
    </source>
</evidence>
<dbReference type="InterPro" id="IPR002110">
    <property type="entry name" value="Ankyrin_rpt"/>
</dbReference>
<feature type="region of interest" description="Disordered" evidence="1">
    <location>
        <begin position="1"/>
        <end position="30"/>
    </location>
</feature>
<evidence type="ECO:0000256" key="1">
    <source>
        <dbReference type="SAM" id="MobiDB-lite"/>
    </source>
</evidence>
<sequence>MMATAFPKGVTKVHHSSHSAKHNRYRKPLVTKARIQEETPSSRIKAYLSQTKTMPIEYRKPKEDDLSSYDVEIVKVIRSKNVDRLREMFLSGRSMNACNQFGESLVHMVCRRGDLKILKFMIDEAKVSFSIKDDFGRNPFHDACWTPEPNMAMMDLLIASADTSLLLSEDVRGNTPFDYVRREHHKAWNDYLEKHREDILKGLNRA</sequence>
<dbReference type="SUPFAM" id="SSF48403">
    <property type="entry name" value="Ankyrin repeat"/>
    <property type="match status" value="1"/>
</dbReference>
<name>A0AAD2CDM4_9STRA</name>
<accession>A0AAD2CDM4</accession>
<dbReference type="Proteomes" id="UP001295423">
    <property type="component" value="Unassembled WGS sequence"/>
</dbReference>
<evidence type="ECO:0008006" key="4">
    <source>
        <dbReference type="Google" id="ProtNLM"/>
    </source>
</evidence>
<dbReference type="InterPro" id="IPR036770">
    <property type="entry name" value="Ankyrin_rpt-contain_sf"/>
</dbReference>
<evidence type="ECO:0000313" key="2">
    <source>
        <dbReference type="EMBL" id="CAJ1925499.1"/>
    </source>
</evidence>
<proteinExistence type="predicted"/>
<feature type="compositionally biased region" description="Basic residues" evidence="1">
    <location>
        <begin position="11"/>
        <end position="29"/>
    </location>
</feature>
<dbReference type="Pfam" id="PF12796">
    <property type="entry name" value="Ank_2"/>
    <property type="match status" value="1"/>
</dbReference>
<dbReference type="AlphaFoldDB" id="A0AAD2CDM4"/>